<dbReference type="Pfam" id="PF00440">
    <property type="entry name" value="TetR_N"/>
    <property type="match status" value="1"/>
</dbReference>
<dbReference type="AlphaFoldDB" id="A0A8J6JAF3"/>
<dbReference type="SUPFAM" id="SSF48498">
    <property type="entry name" value="Tetracyclin repressor-like, C-terminal domain"/>
    <property type="match status" value="1"/>
</dbReference>
<dbReference type="Gene3D" id="1.10.357.10">
    <property type="entry name" value="Tetracycline Repressor, domain 2"/>
    <property type="match status" value="1"/>
</dbReference>
<evidence type="ECO:0000256" key="2">
    <source>
        <dbReference type="PROSITE-ProRule" id="PRU00335"/>
    </source>
</evidence>
<dbReference type="PANTHER" id="PTHR30328">
    <property type="entry name" value="TRANSCRIPTIONAL REPRESSOR"/>
    <property type="match status" value="1"/>
</dbReference>
<dbReference type="EMBL" id="JACOPQ010000001">
    <property type="protein sequence ID" value="MBC5735796.1"/>
    <property type="molecule type" value="Genomic_DNA"/>
</dbReference>
<dbReference type="RefSeq" id="WP_155146908.1">
    <property type="nucleotide sequence ID" value="NZ_JACOPQ010000001.1"/>
</dbReference>
<reference evidence="4" key="1">
    <citation type="submission" date="2020-08" db="EMBL/GenBank/DDBJ databases">
        <title>Genome public.</title>
        <authorList>
            <person name="Liu C."/>
            <person name="Sun Q."/>
        </authorList>
    </citation>
    <scope>NUCLEOTIDE SEQUENCE</scope>
    <source>
        <strain evidence="4">NSJ-52</strain>
    </source>
</reference>
<dbReference type="PRINTS" id="PR00455">
    <property type="entry name" value="HTHTETR"/>
</dbReference>
<evidence type="ECO:0000256" key="1">
    <source>
        <dbReference type="ARBA" id="ARBA00023125"/>
    </source>
</evidence>
<dbReference type="InterPro" id="IPR036271">
    <property type="entry name" value="Tet_transcr_reg_TetR-rel_C_sf"/>
</dbReference>
<dbReference type="PROSITE" id="PS50977">
    <property type="entry name" value="HTH_TETR_2"/>
    <property type="match status" value="1"/>
</dbReference>
<dbReference type="Proteomes" id="UP000607645">
    <property type="component" value="Unassembled WGS sequence"/>
</dbReference>
<dbReference type="InterPro" id="IPR009057">
    <property type="entry name" value="Homeodomain-like_sf"/>
</dbReference>
<dbReference type="GO" id="GO:0006355">
    <property type="term" value="P:regulation of DNA-templated transcription"/>
    <property type="evidence" value="ECO:0007669"/>
    <property type="project" value="UniProtKB-ARBA"/>
</dbReference>
<dbReference type="InterPro" id="IPR001647">
    <property type="entry name" value="HTH_TetR"/>
</dbReference>
<accession>A0A8J6JAF3</accession>
<evidence type="ECO:0000313" key="4">
    <source>
        <dbReference type="EMBL" id="MBC5735796.1"/>
    </source>
</evidence>
<protein>
    <submittedName>
        <fullName evidence="4">TetR/AcrR family transcriptional regulator</fullName>
    </submittedName>
</protein>
<gene>
    <name evidence="4" type="ORF">H8S62_02060</name>
</gene>
<keyword evidence="1 2" id="KW-0238">DNA-binding</keyword>
<name>A0A8J6JAF3_9FIRM</name>
<proteinExistence type="predicted"/>
<evidence type="ECO:0000259" key="3">
    <source>
        <dbReference type="PROSITE" id="PS50977"/>
    </source>
</evidence>
<dbReference type="SUPFAM" id="SSF46689">
    <property type="entry name" value="Homeodomain-like"/>
    <property type="match status" value="1"/>
</dbReference>
<organism evidence="4 5">
    <name type="scientific">Lawsonibacter faecis</name>
    <dbReference type="NCBI Taxonomy" id="2763052"/>
    <lineage>
        <taxon>Bacteria</taxon>
        <taxon>Bacillati</taxon>
        <taxon>Bacillota</taxon>
        <taxon>Clostridia</taxon>
        <taxon>Eubacteriales</taxon>
        <taxon>Oscillospiraceae</taxon>
        <taxon>Lawsonibacter</taxon>
    </lineage>
</organism>
<dbReference type="GO" id="GO:0003677">
    <property type="term" value="F:DNA binding"/>
    <property type="evidence" value="ECO:0007669"/>
    <property type="project" value="UniProtKB-UniRule"/>
</dbReference>
<feature type="DNA-binding region" description="H-T-H motif" evidence="2">
    <location>
        <begin position="31"/>
        <end position="50"/>
    </location>
</feature>
<sequence length="202" mass="23357">MKQEERNRLKKEKILGAALREFGAKSFAEASVNTICGEDGISKGIIYHYYTDKDELYLACVRECFQAMTGYLAEHMPPLNGTAEEKLTVYFDVRLQFLEEHPNYQGIFYQVTMYTPQHLREKVKQIREPFDRYNLAVLQDVLKGSRLRRHITPADLAALYMLYVIYANSTEQMLSATIEGAAAREELCKHWITVLLYGVVEE</sequence>
<comment type="caution">
    <text evidence="4">The sequence shown here is derived from an EMBL/GenBank/DDBJ whole genome shotgun (WGS) entry which is preliminary data.</text>
</comment>
<dbReference type="PANTHER" id="PTHR30328:SF54">
    <property type="entry name" value="HTH-TYPE TRANSCRIPTIONAL REPRESSOR SCO4008"/>
    <property type="match status" value="1"/>
</dbReference>
<dbReference type="InterPro" id="IPR050109">
    <property type="entry name" value="HTH-type_TetR-like_transc_reg"/>
</dbReference>
<feature type="domain" description="HTH tetR-type" evidence="3">
    <location>
        <begin position="8"/>
        <end position="68"/>
    </location>
</feature>
<keyword evidence="5" id="KW-1185">Reference proteome</keyword>
<evidence type="ECO:0000313" key="5">
    <source>
        <dbReference type="Proteomes" id="UP000607645"/>
    </source>
</evidence>